<dbReference type="InterPro" id="IPR003154">
    <property type="entry name" value="S1/P1nuclease"/>
</dbReference>
<protein>
    <submittedName>
        <fullName evidence="8">Phospholipase</fullName>
    </submittedName>
</protein>
<accession>A0A7X2ISK9</accession>
<dbReference type="Proteomes" id="UP000446768">
    <property type="component" value="Unassembled WGS sequence"/>
</dbReference>
<evidence type="ECO:0000256" key="7">
    <source>
        <dbReference type="SAM" id="SignalP"/>
    </source>
</evidence>
<name>A0A7X2ISK9_9BURK</name>
<keyword evidence="6" id="KW-0325">Glycoprotein</keyword>
<evidence type="ECO:0000256" key="1">
    <source>
        <dbReference type="ARBA" id="ARBA00022722"/>
    </source>
</evidence>
<feature type="signal peptide" evidence="7">
    <location>
        <begin position="1"/>
        <end position="26"/>
    </location>
</feature>
<organism evidence="8 9">
    <name type="scientific">Pseudoduganella rivuli</name>
    <dbReference type="NCBI Taxonomy" id="2666085"/>
    <lineage>
        <taxon>Bacteria</taxon>
        <taxon>Pseudomonadati</taxon>
        <taxon>Pseudomonadota</taxon>
        <taxon>Betaproteobacteria</taxon>
        <taxon>Burkholderiales</taxon>
        <taxon>Oxalobacteraceae</taxon>
        <taxon>Telluria group</taxon>
        <taxon>Pseudoduganella</taxon>
    </lineage>
</organism>
<dbReference type="GO" id="GO:0004519">
    <property type="term" value="F:endonuclease activity"/>
    <property type="evidence" value="ECO:0007669"/>
    <property type="project" value="UniProtKB-KW"/>
</dbReference>
<dbReference type="GO" id="GO:0006308">
    <property type="term" value="P:DNA catabolic process"/>
    <property type="evidence" value="ECO:0007669"/>
    <property type="project" value="InterPro"/>
</dbReference>
<sequence length="326" mass="35312">MTRLKRLTRAAVLGAASLCASSAAWAWGYDGHRTVGAIADQLLRGSNAEMQVRALLLPGESLEKAAVWMDCVKGDACGPQTQEMLAYVQANPQHIEYHFTNVPFQALEYQQRAVGARGHDIVQSMRQAVWVLQGKDGAAVNPHKFTRRQALLLLAHLAGDVHQPLHVGNAYLDKNGAYVVPVKAEQVDDVAVFSAVGGNALLLEANRSLHNYWDYPLVDYAMKRVEAQTPEQYARMALAGKPVVAEFDGDPAEWAPLLAAESLAVSKRAYAGLKVGAMQPVPTKESKVSWPVTAPDDYAVTASAIAKEQLARAGIRLAAILQAIWP</sequence>
<feature type="chain" id="PRO_5030647484" evidence="7">
    <location>
        <begin position="27"/>
        <end position="326"/>
    </location>
</feature>
<keyword evidence="1" id="KW-0540">Nuclease</keyword>
<dbReference type="PANTHER" id="PTHR33146">
    <property type="entry name" value="ENDONUCLEASE 4"/>
    <property type="match status" value="1"/>
</dbReference>
<comment type="caution">
    <text evidence="8">The sequence shown here is derived from an EMBL/GenBank/DDBJ whole genome shotgun (WGS) entry which is preliminary data.</text>
</comment>
<evidence type="ECO:0000256" key="2">
    <source>
        <dbReference type="ARBA" id="ARBA00022723"/>
    </source>
</evidence>
<dbReference type="AlphaFoldDB" id="A0A7X2ISK9"/>
<dbReference type="Pfam" id="PF02265">
    <property type="entry name" value="S1-P1_nuclease"/>
    <property type="match status" value="1"/>
</dbReference>
<dbReference type="GO" id="GO:0003676">
    <property type="term" value="F:nucleic acid binding"/>
    <property type="evidence" value="ECO:0007669"/>
    <property type="project" value="InterPro"/>
</dbReference>
<keyword evidence="7" id="KW-0732">Signal</keyword>
<proteinExistence type="predicted"/>
<keyword evidence="2" id="KW-0479">Metal-binding</keyword>
<dbReference type="CDD" id="cd11010">
    <property type="entry name" value="S1-P1_nuclease"/>
    <property type="match status" value="1"/>
</dbReference>
<keyword evidence="3" id="KW-0255">Endonuclease</keyword>
<reference evidence="8 9" key="1">
    <citation type="submission" date="2019-11" db="EMBL/GenBank/DDBJ databases">
        <title>Novel species isolated from a subtropical stream in China.</title>
        <authorList>
            <person name="Lu H."/>
        </authorList>
    </citation>
    <scope>NUCLEOTIDE SEQUENCE [LARGE SCALE GENOMIC DNA]</scope>
    <source>
        <strain evidence="8 9">FT92W</strain>
    </source>
</reference>
<dbReference type="Gene3D" id="1.10.575.10">
    <property type="entry name" value="P1 Nuclease"/>
    <property type="match status" value="1"/>
</dbReference>
<dbReference type="SUPFAM" id="SSF48537">
    <property type="entry name" value="Phospholipase C/P1 nuclease"/>
    <property type="match status" value="1"/>
</dbReference>
<keyword evidence="4" id="KW-0378">Hydrolase</keyword>
<evidence type="ECO:0000256" key="4">
    <source>
        <dbReference type="ARBA" id="ARBA00022801"/>
    </source>
</evidence>
<evidence type="ECO:0000256" key="5">
    <source>
        <dbReference type="ARBA" id="ARBA00023157"/>
    </source>
</evidence>
<evidence type="ECO:0000313" key="8">
    <source>
        <dbReference type="EMBL" id="MRV75223.1"/>
    </source>
</evidence>
<dbReference type="GO" id="GO:0016788">
    <property type="term" value="F:hydrolase activity, acting on ester bonds"/>
    <property type="evidence" value="ECO:0007669"/>
    <property type="project" value="InterPro"/>
</dbReference>
<evidence type="ECO:0000313" key="9">
    <source>
        <dbReference type="Proteomes" id="UP000446768"/>
    </source>
</evidence>
<evidence type="ECO:0000256" key="6">
    <source>
        <dbReference type="ARBA" id="ARBA00023180"/>
    </source>
</evidence>
<dbReference type="PANTHER" id="PTHR33146:SF14">
    <property type="entry name" value="ENDONUCLEASE 1"/>
    <property type="match status" value="1"/>
</dbReference>
<dbReference type="GO" id="GO:0046872">
    <property type="term" value="F:metal ion binding"/>
    <property type="evidence" value="ECO:0007669"/>
    <property type="project" value="UniProtKB-KW"/>
</dbReference>
<keyword evidence="5" id="KW-1015">Disulfide bond</keyword>
<dbReference type="RefSeq" id="WP_154379579.1">
    <property type="nucleotide sequence ID" value="NZ_WKJJ01000019.1"/>
</dbReference>
<evidence type="ECO:0000256" key="3">
    <source>
        <dbReference type="ARBA" id="ARBA00022759"/>
    </source>
</evidence>
<dbReference type="InterPro" id="IPR008947">
    <property type="entry name" value="PLipase_C/P1_nuclease_dom_sf"/>
</dbReference>
<dbReference type="EMBL" id="WKJJ01000019">
    <property type="protein sequence ID" value="MRV75223.1"/>
    <property type="molecule type" value="Genomic_DNA"/>
</dbReference>
<keyword evidence="9" id="KW-1185">Reference proteome</keyword>
<gene>
    <name evidence="8" type="ORF">GJ700_26250</name>
</gene>